<keyword evidence="13" id="KW-0670">Pyruvate</keyword>
<feature type="domain" description="Phosphotransferase system enzyme I N-terminal" evidence="12">
    <location>
        <begin position="20"/>
        <end position="143"/>
    </location>
</feature>
<evidence type="ECO:0000256" key="7">
    <source>
        <dbReference type="ARBA" id="ARBA00022842"/>
    </source>
</evidence>
<dbReference type="PROSITE" id="PS00742">
    <property type="entry name" value="PEP_ENZYMES_2"/>
    <property type="match status" value="1"/>
</dbReference>
<dbReference type="AlphaFoldDB" id="A0A3N1G8E1"/>
<keyword evidence="4 13" id="KW-0808">Transferase</keyword>
<evidence type="ECO:0000259" key="10">
    <source>
        <dbReference type="Pfam" id="PF00391"/>
    </source>
</evidence>
<evidence type="ECO:0000313" key="14">
    <source>
        <dbReference type="Proteomes" id="UP000276232"/>
    </source>
</evidence>
<dbReference type="InterPro" id="IPR036637">
    <property type="entry name" value="Phosphohistidine_dom_sf"/>
</dbReference>
<dbReference type="RefSeq" id="WP_123381501.1">
    <property type="nucleotide sequence ID" value="NZ_RJKN01000014.1"/>
</dbReference>
<dbReference type="OrthoDB" id="9765468at2"/>
<dbReference type="Gene3D" id="3.20.20.60">
    <property type="entry name" value="Phosphoenolpyruvate-binding domains"/>
    <property type="match status" value="1"/>
</dbReference>
<evidence type="ECO:0000256" key="2">
    <source>
        <dbReference type="ARBA" id="ARBA00007837"/>
    </source>
</evidence>
<evidence type="ECO:0000256" key="6">
    <source>
        <dbReference type="ARBA" id="ARBA00022777"/>
    </source>
</evidence>
<feature type="region of interest" description="Disordered" evidence="9">
    <location>
        <begin position="1"/>
        <end position="22"/>
    </location>
</feature>
<keyword evidence="7" id="KW-0460">Magnesium</keyword>
<accession>A0A3N1G8E1</accession>
<dbReference type="Gene3D" id="1.10.274.10">
    <property type="entry name" value="PtsI, HPr-binding domain"/>
    <property type="match status" value="1"/>
</dbReference>
<dbReference type="InterPro" id="IPR036618">
    <property type="entry name" value="PtsI_HPr-bd_sf"/>
</dbReference>
<name>A0A3N1G8E1_9ACTN</name>
<keyword evidence="6" id="KW-0418">Kinase</keyword>
<comment type="caution">
    <text evidence="13">The sequence shown here is derived from an EMBL/GenBank/DDBJ whole genome shotgun (WGS) entry which is preliminary data.</text>
</comment>
<evidence type="ECO:0000259" key="11">
    <source>
        <dbReference type="Pfam" id="PF02896"/>
    </source>
</evidence>
<comment type="cofactor">
    <cofactor evidence="1">
        <name>Mg(2+)</name>
        <dbReference type="ChEBI" id="CHEBI:18420"/>
    </cofactor>
</comment>
<comment type="similarity">
    <text evidence="2">Belongs to the PEP-utilizing enzyme family.</text>
</comment>
<evidence type="ECO:0000256" key="5">
    <source>
        <dbReference type="ARBA" id="ARBA00022723"/>
    </source>
</evidence>
<evidence type="ECO:0000313" key="13">
    <source>
        <dbReference type="EMBL" id="ROP26521.1"/>
    </source>
</evidence>
<proteinExistence type="inferred from homology"/>
<dbReference type="InterPro" id="IPR040442">
    <property type="entry name" value="Pyrv_kinase-like_dom_sf"/>
</dbReference>
<organism evidence="13 14">
    <name type="scientific">Pseudokineococcus lusitanus</name>
    <dbReference type="NCBI Taxonomy" id="763993"/>
    <lineage>
        <taxon>Bacteria</taxon>
        <taxon>Bacillati</taxon>
        <taxon>Actinomycetota</taxon>
        <taxon>Actinomycetes</taxon>
        <taxon>Kineosporiales</taxon>
        <taxon>Kineosporiaceae</taxon>
        <taxon>Pseudokineococcus</taxon>
    </lineage>
</organism>
<sequence length="584" mass="58086">MSATSTSTAPAGPDAGAALRGTPVVPGLAVGPVVRPALRVRLPQVPADGGAGVVPEDERDAELERARAAAATVAERLSARAAAATGDAAAVLGATAQLAADRGLLSEVRKRTRAGATADVAVVAASERFADLLAAMGGLMAERVTDLHDVRDRVVAVLTGQPEPGVPRPDVPSVLVAEDLAPADTAGLDPARVVALVTRGGGPTGHTAIIARQLGMPCVVATAGAETLEVGETVLVDGGTGVLERRPDEAAAAARVEADRAERAAAATWAGPGRLADGTPVAVLANVADGGAAATAAAGPAEGVGLFRTELCFLGTAVEPDVEAQAGVYVEVLAPFAERARAAGGPGDGTDVKVVLRTLDAGSDKPIAYATPAEEENPALGVRGLRVVRRDAGLLERQLDAVALAADRTGLRPWVMAPMVATEAEARDFAAAVRARGLVPGVMVEVPAAALLAARMLAHVDFLSIGTNDLTQYTLAADRLSADLADLNDPWQPAVLALVATTGLAGQRAGKPVGVCGEAAADPLLACVLVGLGVTSLSAASAAVPAVGARLATVTLEQCRAAAAAALDAADPAAARDAAAAALG</sequence>
<dbReference type="Pfam" id="PF05524">
    <property type="entry name" value="PEP-utilisers_N"/>
    <property type="match status" value="1"/>
</dbReference>
<dbReference type="InterPro" id="IPR000121">
    <property type="entry name" value="PEP_util_C"/>
</dbReference>
<dbReference type="PRINTS" id="PR01736">
    <property type="entry name" value="PHPHTRNFRASE"/>
</dbReference>
<feature type="domain" description="PEP-utilising enzyme mobile" evidence="10">
    <location>
        <begin position="172"/>
        <end position="241"/>
    </location>
</feature>
<dbReference type="SUPFAM" id="SSF51621">
    <property type="entry name" value="Phosphoenolpyruvate/pyruvate domain"/>
    <property type="match status" value="1"/>
</dbReference>
<dbReference type="InterPro" id="IPR015813">
    <property type="entry name" value="Pyrv/PenolPyrv_kinase-like_dom"/>
</dbReference>
<dbReference type="Gene3D" id="3.50.30.10">
    <property type="entry name" value="Phosphohistidine domain"/>
    <property type="match status" value="1"/>
</dbReference>
<evidence type="ECO:0000256" key="9">
    <source>
        <dbReference type="SAM" id="MobiDB-lite"/>
    </source>
</evidence>
<dbReference type="InParanoid" id="A0A3N1G8E1"/>
<dbReference type="InterPro" id="IPR050499">
    <property type="entry name" value="PEP-utilizing_PTS_enzyme"/>
</dbReference>
<dbReference type="GO" id="GO:0009401">
    <property type="term" value="P:phosphoenolpyruvate-dependent sugar phosphotransferase system"/>
    <property type="evidence" value="ECO:0007669"/>
    <property type="project" value="InterPro"/>
</dbReference>
<dbReference type="EMBL" id="RJKN01000014">
    <property type="protein sequence ID" value="ROP26521.1"/>
    <property type="molecule type" value="Genomic_DNA"/>
</dbReference>
<evidence type="ECO:0000259" key="12">
    <source>
        <dbReference type="Pfam" id="PF05524"/>
    </source>
</evidence>
<dbReference type="SUPFAM" id="SSF52009">
    <property type="entry name" value="Phosphohistidine domain"/>
    <property type="match status" value="1"/>
</dbReference>
<evidence type="ECO:0000256" key="8">
    <source>
        <dbReference type="ARBA" id="ARBA00033235"/>
    </source>
</evidence>
<dbReference type="Pfam" id="PF02896">
    <property type="entry name" value="PEP-utilizers_C"/>
    <property type="match status" value="1"/>
</dbReference>
<keyword evidence="5" id="KW-0479">Metal-binding</keyword>
<dbReference type="PANTHER" id="PTHR46244">
    <property type="entry name" value="PHOSPHOENOLPYRUVATE-PROTEIN PHOSPHOTRANSFERASE"/>
    <property type="match status" value="1"/>
</dbReference>
<dbReference type="GO" id="GO:0046872">
    <property type="term" value="F:metal ion binding"/>
    <property type="evidence" value="ECO:0007669"/>
    <property type="project" value="UniProtKB-KW"/>
</dbReference>
<dbReference type="PROSITE" id="PS00370">
    <property type="entry name" value="PEP_ENZYMES_PHOS_SITE"/>
    <property type="match status" value="1"/>
</dbReference>
<dbReference type="Pfam" id="PF00391">
    <property type="entry name" value="PEP-utilizers"/>
    <property type="match status" value="1"/>
</dbReference>
<dbReference type="SUPFAM" id="SSF47831">
    <property type="entry name" value="Enzyme I of the PEP:sugar phosphotransferase system HPr-binding (sub)domain"/>
    <property type="match status" value="1"/>
</dbReference>
<evidence type="ECO:0000256" key="4">
    <source>
        <dbReference type="ARBA" id="ARBA00022679"/>
    </source>
</evidence>
<reference evidence="13 14" key="1">
    <citation type="journal article" date="2015" name="Stand. Genomic Sci.">
        <title>Genomic Encyclopedia of Bacterial and Archaeal Type Strains, Phase III: the genomes of soil and plant-associated and newly described type strains.</title>
        <authorList>
            <person name="Whitman W.B."/>
            <person name="Woyke T."/>
            <person name="Klenk H.P."/>
            <person name="Zhou Y."/>
            <person name="Lilburn T.G."/>
            <person name="Beck B.J."/>
            <person name="De Vos P."/>
            <person name="Vandamme P."/>
            <person name="Eisen J.A."/>
            <person name="Garrity G."/>
            <person name="Hugenholtz P."/>
            <person name="Kyrpides N.C."/>
        </authorList>
    </citation>
    <scope>NUCLEOTIDE SEQUENCE [LARGE SCALE GENOMIC DNA]</scope>
    <source>
        <strain evidence="13 14">CECT 7306</strain>
    </source>
</reference>
<keyword evidence="14" id="KW-1185">Reference proteome</keyword>
<dbReference type="InterPro" id="IPR018274">
    <property type="entry name" value="PEP_util_AS"/>
</dbReference>
<evidence type="ECO:0000256" key="1">
    <source>
        <dbReference type="ARBA" id="ARBA00001946"/>
    </source>
</evidence>
<gene>
    <name evidence="13" type="ORF">EDC03_3444</name>
</gene>
<dbReference type="PANTHER" id="PTHR46244:SF3">
    <property type="entry name" value="PHOSPHOENOLPYRUVATE-PROTEIN PHOSPHOTRANSFERASE"/>
    <property type="match status" value="1"/>
</dbReference>
<dbReference type="GO" id="GO:0016301">
    <property type="term" value="F:kinase activity"/>
    <property type="evidence" value="ECO:0007669"/>
    <property type="project" value="UniProtKB-KW"/>
</dbReference>
<protein>
    <recommendedName>
        <fullName evidence="3">Phosphoenolpyruvate-protein phosphotransferase</fullName>
    </recommendedName>
    <alternativeName>
        <fullName evidence="8">Phosphotransferase system, enzyme I</fullName>
    </alternativeName>
</protein>
<dbReference type="InterPro" id="IPR008279">
    <property type="entry name" value="PEP-util_enz_mobile_dom"/>
</dbReference>
<dbReference type="Proteomes" id="UP000276232">
    <property type="component" value="Unassembled WGS sequence"/>
</dbReference>
<evidence type="ECO:0000256" key="3">
    <source>
        <dbReference type="ARBA" id="ARBA00016544"/>
    </source>
</evidence>
<dbReference type="InterPro" id="IPR023151">
    <property type="entry name" value="PEP_util_CS"/>
</dbReference>
<feature type="domain" description="PEP-utilising enzyme C-terminal" evidence="11">
    <location>
        <begin position="272"/>
        <end position="554"/>
    </location>
</feature>
<dbReference type="InterPro" id="IPR008731">
    <property type="entry name" value="PTS_EIN"/>
</dbReference>